<evidence type="ECO:0000259" key="1">
    <source>
        <dbReference type="PROSITE" id="PS50994"/>
    </source>
</evidence>
<dbReference type="Pfam" id="PF00665">
    <property type="entry name" value="rve"/>
    <property type="match status" value="1"/>
</dbReference>
<dbReference type="InterPro" id="IPR036397">
    <property type="entry name" value="RNaseH_sf"/>
</dbReference>
<proteinExistence type="predicted"/>
<dbReference type="GO" id="GO:0003676">
    <property type="term" value="F:nucleic acid binding"/>
    <property type="evidence" value="ECO:0007669"/>
    <property type="project" value="InterPro"/>
</dbReference>
<reference evidence="2" key="1">
    <citation type="submission" date="2022-12" db="EMBL/GenBank/DDBJ databases">
        <title>Draft genome assemblies for two species of Escallonia (Escalloniales).</title>
        <authorList>
            <person name="Chanderbali A."/>
            <person name="Dervinis C."/>
            <person name="Anghel I."/>
            <person name="Soltis D."/>
            <person name="Soltis P."/>
            <person name="Zapata F."/>
        </authorList>
    </citation>
    <scope>NUCLEOTIDE SEQUENCE</scope>
    <source>
        <strain evidence="2">UCBG92.1500</strain>
        <tissue evidence="2">Leaf</tissue>
    </source>
</reference>
<name>A0AA88RB47_9ASTE</name>
<dbReference type="SUPFAM" id="SSF53098">
    <property type="entry name" value="Ribonuclease H-like"/>
    <property type="match status" value="1"/>
</dbReference>
<dbReference type="InterPro" id="IPR001584">
    <property type="entry name" value="Integrase_cat-core"/>
</dbReference>
<gene>
    <name evidence="2" type="ORF">RJ640_005105</name>
</gene>
<feature type="domain" description="Integrase catalytic" evidence="1">
    <location>
        <begin position="50"/>
        <end position="210"/>
    </location>
</feature>
<comment type="caution">
    <text evidence="2">The sequence shown here is derived from an EMBL/GenBank/DDBJ whole genome shotgun (WGS) entry which is preliminary data.</text>
</comment>
<dbReference type="InterPro" id="IPR050951">
    <property type="entry name" value="Retrovirus_Pol_polyprotein"/>
</dbReference>
<protein>
    <recommendedName>
        <fullName evidence="1">Integrase catalytic domain-containing protein</fullName>
    </recommendedName>
</protein>
<accession>A0AA88RB47</accession>
<dbReference type="AlphaFoldDB" id="A0AA88RB47"/>
<dbReference type="InterPro" id="IPR012337">
    <property type="entry name" value="RNaseH-like_sf"/>
</dbReference>
<evidence type="ECO:0000313" key="2">
    <source>
        <dbReference type="EMBL" id="KAK2986013.1"/>
    </source>
</evidence>
<sequence>MAMPFKMIKRHGHYWPTIMEDFVRYAKGCQACQEHGVVHRAPCIELQSIVKPWPSRGWAMDLIGQIHPSSSKKHEFIIVANDYFTKWIEARLMMSVTQESVIAFIKENTIHQFGLPQTITADRGIVFTGGQIREFAKEYKFEIINSTPYYAQANGQAEATNKSIKHIMEKAIKDTPNDLHRLLSEVLWAFRTSQKSSTGTTPYALTYGHDHLLAMEIMVRSFRVALQNNISVTEYNKAMAIELEDLGDHRLDALDRLHAKKLKISRSYNRRVLPKTFQEKELVWKPILPIGSKDPKFGNSPQTGKDFFYFIKF</sequence>
<keyword evidence="3" id="KW-1185">Reference proteome</keyword>
<dbReference type="GO" id="GO:0015074">
    <property type="term" value="P:DNA integration"/>
    <property type="evidence" value="ECO:0007669"/>
    <property type="project" value="InterPro"/>
</dbReference>
<dbReference type="Proteomes" id="UP001187471">
    <property type="component" value="Unassembled WGS sequence"/>
</dbReference>
<dbReference type="Gene3D" id="3.30.420.10">
    <property type="entry name" value="Ribonuclease H-like superfamily/Ribonuclease H"/>
    <property type="match status" value="1"/>
</dbReference>
<dbReference type="PANTHER" id="PTHR37984">
    <property type="entry name" value="PROTEIN CBG26694"/>
    <property type="match status" value="1"/>
</dbReference>
<dbReference type="PANTHER" id="PTHR37984:SF5">
    <property type="entry name" value="PROTEIN NYNRIN-LIKE"/>
    <property type="match status" value="1"/>
</dbReference>
<dbReference type="PROSITE" id="PS50994">
    <property type="entry name" value="INTEGRASE"/>
    <property type="match status" value="1"/>
</dbReference>
<evidence type="ECO:0000313" key="3">
    <source>
        <dbReference type="Proteomes" id="UP001187471"/>
    </source>
</evidence>
<dbReference type="EMBL" id="JAVXUO010001098">
    <property type="protein sequence ID" value="KAK2986013.1"/>
    <property type="molecule type" value="Genomic_DNA"/>
</dbReference>
<organism evidence="2 3">
    <name type="scientific">Escallonia rubra</name>
    <dbReference type="NCBI Taxonomy" id="112253"/>
    <lineage>
        <taxon>Eukaryota</taxon>
        <taxon>Viridiplantae</taxon>
        <taxon>Streptophyta</taxon>
        <taxon>Embryophyta</taxon>
        <taxon>Tracheophyta</taxon>
        <taxon>Spermatophyta</taxon>
        <taxon>Magnoliopsida</taxon>
        <taxon>eudicotyledons</taxon>
        <taxon>Gunneridae</taxon>
        <taxon>Pentapetalae</taxon>
        <taxon>asterids</taxon>
        <taxon>campanulids</taxon>
        <taxon>Escalloniales</taxon>
        <taxon>Escalloniaceae</taxon>
        <taxon>Escallonia</taxon>
    </lineage>
</organism>